<dbReference type="InterPro" id="IPR013260">
    <property type="entry name" value="mRNA_splic_SYF2"/>
</dbReference>
<dbReference type="OrthoDB" id="199717at2759"/>
<keyword evidence="5 7" id="KW-0508">mRNA splicing</keyword>
<sequence>MFSLVLPSRLKTSNAKRKNKATHFYNFQKVNKFYNKQTMETTKTAAEKLAERKARLLDLHKKRQEARTDNHHEVVAEDARKKLPKNWEARKRQAEWILADDKARSEAQAAGKDYERLKLLEVSAVDADRIEKKKKRKDNPDLGFSTYEAQTARQYNRLVKSMPVRDMEKYERQKEELGDAFYGGAHTTLHSRTKDTPGAINKMVTDLEQQIERRKKYSRRRIYNDDADVDFINERNSKFNKKLDRFYSEHTAEIKQNLERGTAI</sequence>
<evidence type="ECO:0000313" key="8">
    <source>
        <dbReference type="EMBL" id="EDW90074.2"/>
    </source>
</evidence>
<evidence type="ECO:0000313" key="9">
    <source>
        <dbReference type="Proteomes" id="UP000002282"/>
    </source>
</evidence>
<proteinExistence type="inferred from homology"/>
<evidence type="ECO:0000256" key="6">
    <source>
        <dbReference type="ARBA" id="ARBA00023242"/>
    </source>
</evidence>
<dbReference type="eggNOG" id="KOG2609">
    <property type="taxonomic scope" value="Eukaryota"/>
</dbReference>
<dbReference type="HOGENOM" id="CLU_051065_3_0_1"/>
<comment type="similarity">
    <text evidence="2 7">Belongs to the SYF2 family.</text>
</comment>
<organism evidence="8 9">
    <name type="scientific">Drosophila yakuba</name>
    <name type="common">Fruit fly</name>
    <dbReference type="NCBI Taxonomy" id="7245"/>
    <lineage>
        <taxon>Eukaryota</taxon>
        <taxon>Metazoa</taxon>
        <taxon>Ecdysozoa</taxon>
        <taxon>Arthropoda</taxon>
        <taxon>Hexapoda</taxon>
        <taxon>Insecta</taxon>
        <taxon>Pterygota</taxon>
        <taxon>Neoptera</taxon>
        <taxon>Endopterygota</taxon>
        <taxon>Diptera</taxon>
        <taxon>Brachycera</taxon>
        <taxon>Muscomorpha</taxon>
        <taxon>Ephydroidea</taxon>
        <taxon>Drosophilidae</taxon>
        <taxon>Drosophila</taxon>
        <taxon>Sophophora</taxon>
    </lineage>
</organism>
<dbReference type="PANTHER" id="PTHR13264:SF5">
    <property type="entry name" value="PRE-MRNA-SPLICING FACTOR SYF2"/>
    <property type="match status" value="1"/>
</dbReference>
<evidence type="ECO:0000256" key="1">
    <source>
        <dbReference type="ARBA" id="ARBA00004123"/>
    </source>
</evidence>
<evidence type="ECO:0000256" key="3">
    <source>
        <dbReference type="ARBA" id="ARBA00022664"/>
    </source>
</evidence>
<evidence type="ECO:0000256" key="5">
    <source>
        <dbReference type="ARBA" id="ARBA00023187"/>
    </source>
</evidence>
<dbReference type="EMBL" id="CM000158">
    <property type="protein sequence ID" value="EDW90074.2"/>
    <property type="molecule type" value="Genomic_DNA"/>
</dbReference>
<keyword evidence="6 7" id="KW-0539">Nucleus</keyword>
<dbReference type="Pfam" id="PF08231">
    <property type="entry name" value="SYF2"/>
    <property type="match status" value="1"/>
</dbReference>
<keyword evidence="9" id="KW-1185">Reference proteome</keyword>
<comment type="subcellular location">
    <subcellularLocation>
        <location evidence="1 7">Nucleus</location>
    </subcellularLocation>
</comment>
<keyword evidence="4 7" id="KW-0747">Spliceosome</keyword>
<evidence type="ECO:0000256" key="4">
    <source>
        <dbReference type="ARBA" id="ARBA00022728"/>
    </source>
</evidence>
<dbReference type="PANTHER" id="PTHR13264">
    <property type="entry name" value="GCIP-INTERACTING PROTEIN P29"/>
    <property type="match status" value="1"/>
</dbReference>
<reference evidence="8 9" key="2">
    <citation type="journal article" date="2007" name="PLoS Biol.">
        <title>Principles of genome evolution in the Drosophila melanogaster species group.</title>
        <authorList>
            <person name="Ranz J.M."/>
            <person name="Maurin D."/>
            <person name="Chan Y.S."/>
            <person name="von Grotthuss M."/>
            <person name="Hillier L.W."/>
            <person name="Roote J."/>
            <person name="Ashburner M."/>
            <person name="Bergman C.M."/>
        </authorList>
    </citation>
    <scope>NUCLEOTIDE SEQUENCE [LARGE SCALE GENOMIC DNA]</scope>
    <source>
        <strain evidence="9">Tai18E2 / Tucson 14021-0261.01</strain>
    </source>
</reference>
<dbReference type="Proteomes" id="UP000002282">
    <property type="component" value="Chromosome 2R"/>
</dbReference>
<keyword evidence="3 7" id="KW-0507">mRNA processing</keyword>
<accession>B4P827</accession>
<dbReference type="GO" id="GO:0071014">
    <property type="term" value="C:post-mRNA release spliceosomal complex"/>
    <property type="evidence" value="ECO:0007669"/>
    <property type="project" value="TreeGrafter"/>
</dbReference>
<comment type="subunit">
    <text evidence="7">May be part of a spliceosome complex.</text>
</comment>
<evidence type="ECO:0000256" key="2">
    <source>
        <dbReference type="ARBA" id="ARBA00010028"/>
    </source>
</evidence>
<dbReference type="SMR" id="B4P827"/>
<gene>
    <name evidence="8" type="primary">Dyak\GE13071</name>
    <name evidence="8" type="synonym">dyak_GLEANR_13314</name>
    <name evidence="8" type="synonym">GE13071</name>
    <name evidence="8" type="ORF">Dyak_GE13071</name>
</gene>
<name>B4P827_DROYA</name>
<dbReference type="KEGG" id="dya:Dyak_GE13071"/>
<reference evidence="8 9" key="1">
    <citation type="journal article" date="2007" name="Nature">
        <title>Evolution of genes and genomes on the Drosophila phylogeny.</title>
        <authorList>
            <consortium name="Drosophila 12 Genomes Consortium"/>
            <person name="Clark A.G."/>
            <person name="Eisen M.B."/>
            <person name="Smith D.R."/>
            <person name="Bergman C.M."/>
            <person name="Oliver B."/>
            <person name="Markow T.A."/>
            <person name="Kaufman T.C."/>
            <person name="Kellis M."/>
            <person name="Gelbart W."/>
            <person name="Iyer V.N."/>
            <person name="Pollard D.A."/>
            <person name="Sackton T.B."/>
            <person name="Larracuente A.M."/>
            <person name="Singh N.D."/>
            <person name="Abad J.P."/>
            <person name="Abt D.N."/>
            <person name="Adryan B."/>
            <person name="Aguade M."/>
            <person name="Akashi H."/>
            <person name="Anderson W.W."/>
            <person name="Aquadro C.F."/>
            <person name="Ardell D.H."/>
            <person name="Arguello R."/>
            <person name="Artieri C.G."/>
            <person name="Barbash D.A."/>
            <person name="Barker D."/>
            <person name="Barsanti P."/>
            <person name="Batterham P."/>
            <person name="Batzoglou S."/>
            <person name="Begun D."/>
            <person name="Bhutkar A."/>
            <person name="Blanco E."/>
            <person name="Bosak S.A."/>
            <person name="Bradley R.K."/>
            <person name="Brand A.D."/>
            <person name="Brent M.R."/>
            <person name="Brooks A.N."/>
            <person name="Brown R.H."/>
            <person name="Butlin R.K."/>
            <person name="Caggese C."/>
            <person name="Calvi B.R."/>
            <person name="Bernardo de Carvalho A."/>
            <person name="Caspi A."/>
            <person name="Castrezana S."/>
            <person name="Celniker S.E."/>
            <person name="Chang J.L."/>
            <person name="Chapple C."/>
            <person name="Chatterji S."/>
            <person name="Chinwalla A."/>
            <person name="Civetta A."/>
            <person name="Clifton S.W."/>
            <person name="Comeron J.M."/>
            <person name="Costello J.C."/>
            <person name="Coyne J.A."/>
            <person name="Daub J."/>
            <person name="David R.G."/>
            <person name="Delcher A.L."/>
            <person name="Delehaunty K."/>
            <person name="Do C.B."/>
            <person name="Ebling H."/>
            <person name="Edwards K."/>
            <person name="Eickbush T."/>
            <person name="Evans J.D."/>
            <person name="Filipski A."/>
            <person name="Findeiss S."/>
            <person name="Freyhult E."/>
            <person name="Fulton L."/>
            <person name="Fulton R."/>
            <person name="Garcia A.C."/>
            <person name="Gardiner A."/>
            <person name="Garfield D.A."/>
            <person name="Garvin B.E."/>
            <person name="Gibson G."/>
            <person name="Gilbert D."/>
            <person name="Gnerre S."/>
            <person name="Godfrey J."/>
            <person name="Good R."/>
            <person name="Gotea V."/>
            <person name="Gravely B."/>
            <person name="Greenberg A.J."/>
            <person name="Griffiths-Jones S."/>
            <person name="Gross S."/>
            <person name="Guigo R."/>
            <person name="Gustafson E.A."/>
            <person name="Haerty W."/>
            <person name="Hahn M.W."/>
            <person name="Halligan D.L."/>
            <person name="Halpern A.L."/>
            <person name="Halter G.M."/>
            <person name="Han M.V."/>
            <person name="Heger A."/>
            <person name="Hillier L."/>
            <person name="Hinrichs A.S."/>
            <person name="Holmes I."/>
            <person name="Hoskins R.A."/>
            <person name="Hubisz M.J."/>
            <person name="Hultmark D."/>
            <person name="Huntley M.A."/>
            <person name="Jaffe D.B."/>
            <person name="Jagadeeshan S."/>
            <person name="Jeck W.R."/>
            <person name="Johnson J."/>
            <person name="Jones C.D."/>
            <person name="Jordan W.C."/>
            <person name="Karpen G.H."/>
            <person name="Kataoka E."/>
            <person name="Keightley P.D."/>
            <person name="Kheradpour P."/>
            <person name="Kirkness E.F."/>
            <person name="Koerich L.B."/>
            <person name="Kristiansen K."/>
            <person name="Kudrna D."/>
            <person name="Kulathinal R.J."/>
            <person name="Kumar S."/>
            <person name="Kwok R."/>
            <person name="Lander E."/>
            <person name="Langley C.H."/>
            <person name="Lapoint R."/>
            <person name="Lazzaro B.P."/>
            <person name="Lee S.J."/>
            <person name="Levesque L."/>
            <person name="Li R."/>
            <person name="Lin C.F."/>
            <person name="Lin M.F."/>
            <person name="Lindblad-Toh K."/>
            <person name="Llopart A."/>
            <person name="Long M."/>
            <person name="Low L."/>
            <person name="Lozovsky E."/>
            <person name="Lu J."/>
            <person name="Luo M."/>
            <person name="Machado C.A."/>
            <person name="Makalowski W."/>
            <person name="Marzo M."/>
            <person name="Matsuda M."/>
            <person name="Matzkin L."/>
            <person name="McAllister B."/>
            <person name="McBride C.S."/>
            <person name="McKernan B."/>
            <person name="McKernan K."/>
            <person name="Mendez-Lago M."/>
            <person name="Minx P."/>
            <person name="Mollenhauer M.U."/>
            <person name="Montooth K."/>
            <person name="Mount S.M."/>
            <person name="Mu X."/>
            <person name="Myers E."/>
            <person name="Negre B."/>
            <person name="Newfeld S."/>
            <person name="Nielsen R."/>
            <person name="Noor M.A."/>
            <person name="O'Grady P."/>
            <person name="Pachter L."/>
            <person name="Papaceit M."/>
            <person name="Parisi M.J."/>
            <person name="Parisi M."/>
            <person name="Parts L."/>
            <person name="Pedersen J.S."/>
            <person name="Pesole G."/>
            <person name="Phillippy A.M."/>
            <person name="Ponting C.P."/>
            <person name="Pop M."/>
            <person name="Porcelli D."/>
            <person name="Powell J.R."/>
            <person name="Prohaska S."/>
            <person name="Pruitt K."/>
            <person name="Puig M."/>
            <person name="Quesneville H."/>
            <person name="Ram K.R."/>
            <person name="Rand D."/>
            <person name="Rasmussen M.D."/>
            <person name="Reed L.K."/>
            <person name="Reenan R."/>
            <person name="Reily A."/>
            <person name="Remington K.A."/>
            <person name="Rieger T.T."/>
            <person name="Ritchie M.G."/>
            <person name="Robin C."/>
            <person name="Rogers Y.H."/>
            <person name="Rohde C."/>
            <person name="Rozas J."/>
            <person name="Rubenfield M.J."/>
            <person name="Ruiz A."/>
            <person name="Russo S."/>
            <person name="Salzberg S.L."/>
            <person name="Sanchez-Gracia A."/>
            <person name="Saranga D.J."/>
            <person name="Sato H."/>
            <person name="Schaeffer S.W."/>
            <person name="Schatz M.C."/>
            <person name="Schlenke T."/>
            <person name="Schwartz R."/>
            <person name="Segarra C."/>
            <person name="Singh R.S."/>
            <person name="Sirot L."/>
            <person name="Sirota M."/>
            <person name="Sisneros N.B."/>
            <person name="Smith C.D."/>
            <person name="Smith T.F."/>
            <person name="Spieth J."/>
            <person name="Stage D.E."/>
            <person name="Stark A."/>
            <person name="Stephan W."/>
            <person name="Strausberg R.L."/>
            <person name="Strempel S."/>
            <person name="Sturgill D."/>
            <person name="Sutton G."/>
            <person name="Sutton G.G."/>
            <person name="Tao W."/>
            <person name="Teichmann S."/>
            <person name="Tobari Y.N."/>
            <person name="Tomimura Y."/>
            <person name="Tsolas J.M."/>
            <person name="Valente V.L."/>
            <person name="Venter E."/>
            <person name="Venter J.C."/>
            <person name="Vicario S."/>
            <person name="Vieira F.G."/>
            <person name="Vilella A.J."/>
            <person name="Villasante A."/>
            <person name="Walenz B."/>
            <person name="Wang J."/>
            <person name="Wasserman M."/>
            <person name="Watts T."/>
            <person name="Wilson D."/>
            <person name="Wilson R.K."/>
            <person name="Wing R.A."/>
            <person name="Wolfner M.F."/>
            <person name="Wong A."/>
            <person name="Wong G.K."/>
            <person name="Wu C.I."/>
            <person name="Wu G."/>
            <person name="Yamamoto D."/>
            <person name="Yang H.P."/>
            <person name="Yang S.P."/>
            <person name="Yorke J.A."/>
            <person name="Yoshida K."/>
            <person name="Zdobnov E."/>
            <person name="Zhang P."/>
            <person name="Zhang Y."/>
            <person name="Zimin A.V."/>
            <person name="Baldwin J."/>
            <person name="Abdouelleil A."/>
            <person name="Abdulkadir J."/>
            <person name="Abebe A."/>
            <person name="Abera B."/>
            <person name="Abreu J."/>
            <person name="Acer S.C."/>
            <person name="Aftuck L."/>
            <person name="Alexander A."/>
            <person name="An P."/>
            <person name="Anderson E."/>
            <person name="Anderson S."/>
            <person name="Arachi H."/>
            <person name="Azer M."/>
            <person name="Bachantsang P."/>
            <person name="Barry A."/>
            <person name="Bayul T."/>
            <person name="Berlin A."/>
            <person name="Bessette D."/>
            <person name="Bloom T."/>
            <person name="Blye J."/>
            <person name="Boguslavskiy L."/>
            <person name="Bonnet C."/>
            <person name="Boukhgalter B."/>
            <person name="Bourzgui I."/>
            <person name="Brown A."/>
            <person name="Cahill P."/>
            <person name="Channer S."/>
            <person name="Cheshatsang Y."/>
            <person name="Chuda L."/>
            <person name="Citroen M."/>
            <person name="Collymore A."/>
            <person name="Cooke P."/>
            <person name="Costello M."/>
            <person name="D'Aco K."/>
            <person name="Daza R."/>
            <person name="De Haan G."/>
            <person name="DeGray S."/>
            <person name="DeMaso C."/>
            <person name="Dhargay N."/>
            <person name="Dooley K."/>
            <person name="Dooley E."/>
            <person name="Doricent M."/>
            <person name="Dorje P."/>
            <person name="Dorjee K."/>
            <person name="Dupes A."/>
            <person name="Elong R."/>
            <person name="Falk J."/>
            <person name="Farina A."/>
            <person name="Faro S."/>
            <person name="Ferguson D."/>
            <person name="Fisher S."/>
            <person name="Foley C.D."/>
            <person name="Franke A."/>
            <person name="Friedrich D."/>
            <person name="Gadbois L."/>
            <person name="Gearin G."/>
            <person name="Gearin C.R."/>
            <person name="Giannoukos G."/>
            <person name="Goode T."/>
            <person name="Graham J."/>
            <person name="Grandbois E."/>
            <person name="Grewal S."/>
            <person name="Gyaltsen K."/>
            <person name="Hafez N."/>
            <person name="Hagos B."/>
            <person name="Hall J."/>
            <person name="Henson C."/>
            <person name="Hollinger A."/>
            <person name="Honan T."/>
            <person name="Huard M.D."/>
            <person name="Hughes L."/>
            <person name="Hurhula B."/>
            <person name="Husby M.E."/>
            <person name="Kamat A."/>
            <person name="Kanga B."/>
            <person name="Kashin S."/>
            <person name="Khazanovich D."/>
            <person name="Kisner P."/>
            <person name="Lance K."/>
            <person name="Lara M."/>
            <person name="Lee W."/>
            <person name="Lennon N."/>
            <person name="Letendre F."/>
            <person name="LeVine R."/>
            <person name="Lipovsky A."/>
            <person name="Liu X."/>
            <person name="Liu J."/>
            <person name="Liu S."/>
            <person name="Lokyitsang T."/>
            <person name="Lokyitsang Y."/>
            <person name="Lubonja R."/>
            <person name="Lui A."/>
            <person name="MacDonald P."/>
            <person name="Magnisalis V."/>
            <person name="Maru K."/>
            <person name="Matthews C."/>
            <person name="McCusker W."/>
            <person name="McDonough S."/>
            <person name="Mehta T."/>
            <person name="Meldrim J."/>
            <person name="Meneus L."/>
            <person name="Mihai O."/>
            <person name="Mihalev A."/>
            <person name="Mihova T."/>
            <person name="Mittelman R."/>
            <person name="Mlenga V."/>
            <person name="Montmayeur A."/>
            <person name="Mulrain L."/>
            <person name="Navidi A."/>
            <person name="Naylor J."/>
            <person name="Negash T."/>
            <person name="Nguyen T."/>
            <person name="Nguyen N."/>
            <person name="Nicol R."/>
            <person name="Norbu C."/>
            <person name="Norbu N."/>
            <person name="Novod N."/>
            <person name="O'Neill B."/>
            <person name="Osman S."/>
            <person name="Markiewicz E."/>
            <person name="Oyono O.L."/>
            <person name="Patti C."/>
            <person name="Phunkhang P."/>
            <person name="Pierre F."/>
            <person name="Priest M."/>
            <person name="Raghuraman S."/>
            <person name="Rege F."/>
            <person name="Reyes R."/>
            <person name="Rise C."/>
            <person name="Rogov P."/>
            <person name="Ross K."/>
            <person name="Ryan E."/>
            <person name="Settipalli S."/>
            <person name="Shea T."/>
            <person name="Sherpa N."/>
            <person name="Shi L."/>
            <person name="Shih D."/>
            <person name="Sparrow T."/>
            <person name="Spaulding J."/>
            <person name="Stalker J."/>
            <person name="Stange-Thomann N."/>
            <person name="Stavropoulos S."/>
            <person name="Stone C."/>
            <person name="Strader C."/>
            <person name="Tesfaye S."/>
            <person name="Thomson T."/>
            <person name="Thoulutsang Y."/>
            <person name="Thoulutsang D."/>
            <person name="Topham K."/>
            <person name="Topping I."/>
            <person name="Tsamla T."/>
            <person name="Vassiliev H."/>
            <person name="Vo A."/>
            <person name="Wangchuk T."/>
            <person name="Wangdi T."/>
            <person name="Weiand M."/>
            <person name="Wilkinson J."/>
            <person name="Wilson A."/>
            <person name="Yadav S."/>
            <person name="Young G."/>
            <person name="Yu Q."/>
            <person name="Zembek L."/>
            <person name="Zhong D."/>
            <person name="Zimmer A."/>
            <person name="Zwirko Z."/>
            <person name="Jaffe D.B."/>
            <person name="Alvarez P."/>
            <person name="Brockman W."/>
            <person name="Butler J."/>
            <person name="Chin C."/>
            <person name="Gnerre S."/>
            <person name="Grabherr M."/>
            <person name="Kleber M."/>
            <person name="Mauceli E."/>
            <person name="MacCallum I."/>
        </authorList>
    </citation>
    <scope>NUCLEOTIDE SEQUENCE [LARGE SCALE GENOMIC DNA]</scope>
    <source>
        <strain evidence="9">Tai18E2 / Tucson 14021-0261.01</strain>
    </source>
</reference>
<dbReference type="GO" id="GO:0071013">
    <property type="term" value="C:catalytic step 2 spliceosome"/>
    <property type="evidence" value="ECO:0007669"/>
    <property type="project" value="TreeGrafter"/>
</dbReference>
<dbReference type="GO" id="GO:0000398">
    <property type="term" value="P:mRNA splicing, via spliceosome"/>
    <property type="evidence" value="ECO:0007669"/>
    <property type="project" value="UniProtKB-UniRule"/>
</dbReference>
<evidence type="ECO:0000256" key="7">
    <source>
        <dbReference type="RuleBase" id="RU367148"/>
    </source>
</evidence>
<dbReference type="GO" id="GO:0000974">
    <property type="term" value="C:Prp19 complex"/>
    <property type="evidence" value="ECO:0007669"/>
    <property type="project" value="TreeGrafter"/>
</dbReference>
<dbReference type="AlphaFoldDB" id="B4P827"/>
<comment type="function">
    <text evidence="7">Involved in pre-mRNA splicing.</text>
</comment>
<protein>
    <recommendedName>
        <fullName evidence="7">Pre-mRNA-splicing factor SYF2</fullName>
    </recommendedName>
</protein>